<dbReference type="EMBL" id="PUHW01000053">
    <property type="protein sequence ID" value="KAG0689944.1"/>
    <property type="molecule type" value="Genomic_DNA"/>
</dbReference>
<feature type="transmembrane region" description="Helical" evidence="11">
    <location>
        <begin position="43"/>
        <end position="67"/>
    </location>
</feature>
<dbReference type="PANTHER" id="PTHR28097:SF1">
    <property type="entry name" value="PHEROMONE A FACTOR RECEPTOR"/>
    <property type="match status" value="1"/>
</dbReference>
<dbReference type="Pfam" id="PF02076">
    <property type="entry name" value="STE3"/>
    <property type="match status" value="1"/>
</dbReference>
<evidence type="ECO:0000256" key="2">
    <source>
        <dbReference type="ARBA" id="ARBA00011085"/>
    </source>
</evidence>
<accession>A0A9P7BHF0</accession>
<dbReference type="Proteomes" id="UP000697127">
    <property type="component" value="Unassembled WGS sequence"/>
</dbReference>
<feature type="transmembrane region" description="Helical" evidence="11">
    <location>
        <begin position="365"/>
        <end position="389"/>
    </location>
</feature>
<dbReference type="PRINTS" id="PR00899">
    <property type="entry name" value="GPCRSTE3"/>
</dbReference>
<evidence type="ECO:0000256" key="5">
    <source>
        <dbReference type="ARBA" id="ARBA00022989"/>
    </source>
</evidence>
<feature type="transmembrane region" description="Helical" evidence="11">
    <location>
        <begin position="157"/>
        <end position="178"/>
    </location>
</feature>
<feature type="transmembrane region" description="Helical" evidence="11">
    <location>
        <begin position="273"/>
        <end position="291"/>
    </location>
</feature>
<feature type="compositionally biased region" description="Basic and acidic residues" evidence="10">
    <location>
        <begin position="609"/>
        <end position="622"/>
    </location>
</feature>
<comment type="subcellular location">
    <subcellularLocation>
        <location evidence="1">Membrane</location>
        <topology evidence="1">Multi-pass membrane protein</topology>
    </subcellularLocation>
</comment>
<name>A0A9P7BHF0_9ASCO</name>
<evidence type="ECO:0000256" key="3">
    <source>
        <dbReference type="ARBA" id="ARBA00022507"/>
    </source>
</evidence>
<keyword evidence="6" id="KW-0297">G-protein coupled receptor</keyword>
<evidence type="ECO:0000256" key="6">
    <source>
        <dbReference type="ARBA" id="ARBA00023040"/>
    </source>
</evidence>
<evidence type="ECO:0000313" key="13">
    <source>
        <dbReference type="Proteomes" id="UP000697127"/>
    </source>
</evidence>
<keyword evidence="4 11" id="KW-0812">Transmembrane</keyword>
<reference evidence="12" key="1">
    <citation type="submission" date="2020-11" db="EMBL/GenBank/DDBJ databases">
        <title>Kefir isolates.</title>
        <authorList>
            <person name="Marcisauskas S."/>
            <person name="Kim Y."/>
            <person name="Blasche S."/>
        </authorList>
    </citation>
    <scope>NUCLEOTIDE SEQUENCE</scope>
    <source>
        <strain evidence="12">Olga-1</strain>
    </source>
</reference>
<dbReference type="PANTHER" id="PTHR28097">
    <property type="entry name" value="PHEROMONE A FACTOR RECEPTOR"/>
    <property type="match status" value="1"/>
</dbReference>
<keyword evidence="8 12" id="KW-0675">Receptor</keyword>
<dbReference type="AlphaFoldDB" id="A0A9P7BHF0"/>
<dbReference type="OrthoDB" id="2874149at2759"/>
<comment type="similarity">
    <text evidence="2">Belongs to the G-protein coupled receptor 4 family.</text>
</comment>
<dbReference type="GO" id="GO:0005886">
    <property type="term" value="C:plasma membrane"/>
    <property type="evidence" value="ECO:0007669"/>
    <property type="project" value="TreeGrafter"/>
</dbReference>
<gene>
    <name evidence="12" type="primary">STE3</name>
    <name evidence="12" type="ORF">C6P40_004184</name>
</gene>
<feature type="transmembrane region" description="Helical" evidence="11">
    <location>
        <begin position="190"/>
        <end position="209"/>
    </location>
</feature>
<feature type="transmembrane region" description="Helical" evidence="11">
    <location>
        <begin position="311"/>
        <end position="340"/>
    </location>
</feature>
<comment type="caution">
    <text evidence="12">The sequence shown here is derived from an EMBL/GenBank/DDBJ whole genome shotgun (WGS) entry which is preliminary data.</text>
</comment>
<keyword evidence="7 11" id="KW-0472">Membrane</keyword>
<evidence type="ECO:0000256" key="11">
    <source>
        <dbReference type="SAM" id="Phobius"/>
    </source>
</evidence>
<evidence type="ECO:0000256" key="7">
    <source>
        <dbReference type="ARBA" id="ARBA00023136"/>
    </source>
</evidence>
<evidence type="ECO:0000256" key="10">
    <source>
        <dbReference type="SAM" id="MobiDB-lite"/>
    </source>
</evidence>
<evidence type="ECO:0000256" key="9">
    <source>
        <dbReference type="ARBA" id="ARBA00023224"/>
    </source>
</evidence>
<evidence type="ECO:0000256" key="1">
    <source>
        <dbReference type="ARBA" id="ARBA00004141"/>
    </source>
</evidence>
<feature type="transmembrane region" description="Helical" evidence="11">
    <location>
        <begin position="229"/>
        <end position="253"/>
    </location>
</feature>
<proteinExistence type="inferred from homology"/>
<evidence type="ECO:0000256" key="8">
    <source>
        <dbReference type="ARBA" id="ARBA00023170"/>
    </source>
</evidence>
<dbReference type="InterPro" id="IPR001499">
    <property type="entry name" value="GPCR_STE3"/>
</dbReference>
<keyword evidence="9" id="KW-0807">Transducer</keyword>
<evidence type="ECO:0000256" key="4">
    <source>
        <dbReference type="ARBA" id="ARBA00022692"/>
    </source>
</evidence>
<feature type="region of interest" description="Disordered" evidence="10">
    <location>
        <begin position="499"/>
        <end position="526"/>
    </location>
</feature>
<dbReference type="GO" id="GO:0004932">
    <property type="term" value="F:mating-type factor pheromone receptor activity"/>
    <property type="evidence" value="ECO:0007669"/>
    <property type="project" value="InterPro"/>
</dbReference>
<sequence length="639" mass="74283">MSDTLQSPKLVFTQHHVCNEIVTNSNKDISICKCKSCQIKTKILPYICILFFIGFIIPPIYLFLWGIQFYSYIAYKNQLNEKNEKRDTIDKLNDINMNSDYDYDYDDDEASSKFSNPFSDKNEVKSSNDLKTFNLKSKLNNFNTNNYNFENTSMGNLQAAFISLQAICFILNIPPLIWHLRNKNIPALTLFLYLEIMMIDGFIGAIIWGGENYTITWNGKIWCDIMVRIQFAVAVGISSCISCVSFNLLMIFLTNKLTTFWFSNKWIKPISEIFFSIIFPFFISGITYFAQSQRYVLSRYTGCYAPLVDESISILVFYLWIFFWSFIGMIICILTLILYFKRRKAAKDILLCTNSGLSVKRFMRLLIFCVLVICSSIIFSSIIGSELIINKIFFNKNTLKMKSWGFIFRLSHSSALDVNKWVLISISFVSFFIFGIGEDANKMYISIIGKLPFGNKLLNKLKLISNLIKRKFGNNLINNENKFILRFWDSDDIIDNEEFKNKDDDDDDDDNDSGSGGGGKNFEDLNSYNERSDIEMKDYDNKFYYSPIDDEFGNLDNISIDKYENLVKERIQDLGSLITPGTIKTTDTLMKYYNDENLRYQLEEAKREVEEQEVNEGRDKNLQGHSGEQDVDELKYLYY</sequence>
<organism evidence="12 13">
    <name type="scientific">Pichia californica</name>
    <dbReference type="NCBI Taxonomy" id="460514"/>
    <lineage>
        <taxon>Eukaryota</taxon>
        <taxon>Fungi</taxon>
        <taxon>Dikarya</taxon>
        <taxon>Ascomycota</taxon>
        <taxon>Saccharomycotina</taxon>
        <taxon>Pichiomycetes</taxon>
        <taxon>Pichiales</taxon>
        <taxon>Pichiaceae</taxon>
        <taxon>Pichia</taxon>
    </lineage>
</organism>
<protein>
    <submittedName>
        <fullName evidence="12">A-factor receptor</fullName>
    </submittedName>
</protein>
<dbReference type="CDD" id="cd14966">
    <property type="entry name" value="7tmD_STE3"/>
    <property type="match status" value="1"/>
</dbReference>
<evidence type="ECO:0000313" key="12">
    <source>
        <dbReference type="EMBL" id="KAG0689944.1"/>
    </source>
</evidence>
<keyword evidence="3" id="KW-0589">Pheromone response</keyword>
<keyword evidence="5 11" id="KW-1133">Transmembrane helix</keyword>
<feature type="region of interest" description="Disordered" evidence="10">
    <location>
        <begin position="609"/>
        <end position="634"/>
    </location>
</feature>
<keyword evidence="13" id="KW-1185">Reference proteome</keyword>
<dbReference type="GO" id="GO:0000750">
    <property type="term" value="P:pheromone-dependent signal transduction involved in conjugation with cellular fusion"/>
    <property type="evidence" value="ECO:0007669"/>
    <property type="project" value="TreeGrafter"/>
</dbReference>